<evidence type="ECO:0000256" key="2">
    <source>
        <dbReference type="SAM" id="MobiDB-lite"/>
    </source>
</evidence>
<evidence type="ECO:0000313" key="3">
    <source>
        <dbReference type="EMBL" id="CAB4997553.1"/>
    </source>
</evidence>
<reference evidence="3" key="1">
    <citation type="submission" date="2020-05" db="EMBL/GenBank/DDBJ databases">
        <authorList>
            <person name="Chiriac C."/>
            <person name="Salcher M."/>
            <person name="Ghai R."/>
            <person name="Kavagutti S V."/>
        </authorList>
    </citation>
    <scope>NUCLEOTIDE SEQUENCE</scope>
</reference>
<dbReference type="EMBL" id="CAFBOS010000079">
    <property type="protein sequence ID" value="CAB4997553.1"/>
    <property type="molecule type" value="Genomic_DNA"/>
</dbReference>
<feature type="region of interest" description="Disordered" evidence="2">
    <location>
        <begin position="1"/>
        <end position="177"/>
    </location>
</feature>
<feature type="compositionally biased region" description="Basic and acidic residues" evidence="2">
    <location>
        <begin position="130"/>
        <end position="139"/>
    </location>
</feature>
<feature type="compositionally biased region" description="Basic and acidic residues" evidence="2">
    <location>
        <begin position="30"/>
        <end position="42"/>
    </location>
</feature>
<gene>
    <name evidence="3" type="ORF">UFOPK3967_01427</name>
</gene>
<feature type="compositionally biased region" description="Basic and acidic residues" evidence="2">
    <location>
        <begin position="106"/>
        <end position="115"/>
    </location>
</feature>
<feature type="coiled-coil region" evidence="1">
    <location>
        <begin position="180"/>
        <end position="207"/>
    </location>
</feature>
<proteinExistence type="predicted"/>
<sequence length="259" mass="29818">MHREQWLGRASLLPHEQPREQCARQSTGEEEWRCPRVEVAARRRDKRQQRHGCDDEDRARIVDGAGDGGACGAEPVTDAEEREPAQRRVDEEDPPPRQIVDEETTDERTAHPRDHPHGRRDPRHPASLARRHDVGEHRLCLSRYPTPGRALQPPGDDELGARGDETAQHRRQHEQHDRNLERALAAVDVAELAVKRHRRNQRDLERDEHPGDIAADVLVHGLRRGREDEQVERGQRHRQHEAHDDDVQVRLVCAGLTPR</sequence>
<feature type="compositionally biased region" description="Basic and acidic residues" evidence="2">
    <location>
        <begin position="224"/>
        <end position="234"/>
    </location>
</feature>
<feature type="region of interest" description="Disordered" evidence="2">
    <location>
        <begin position="224"/>
        <end position="245"/>
    </location>
</feature>
<protein>
    <submittedName>
        <fullName evidence="3">Unannotated protein</fullName>
    </submittedName>
</protein>
<evidence type="ECO:0000256" key="1">
    <source>
        <dbReference type="SAM" id="Coils"/>
    </source>
</evidence>
<keyword evidence="1" id="KW-0175">Coiled coil</keyword>
<accession>A0A6J7P375</accession>
<name>A0A6J7P375_9ZZZZ</name>
<dbReference type="AlphaFoldDB" id="A0A6J7P375"/>
<feature type="compositionally biased region" description="Basic and acidic residues" evidence="2">
    <location>
        <begin position="159"/>
        <end position="177"/>
    </location>
</feature>
<organism evidence="3">
    <name type="scientific">freshwater metagenome</name>
    <dbReference type="NCBI Taxonomy" id="449393"/>
    <lineage>
        <taxon>unclassified sequences</taxon>
        <taxon>metagenomes</taxon>
        <taxon>ecological metagenomes</taxon>
    </lineage>
</organism>
<feature type="compositionally biased region" description="Basic and acidic residues" evidence="2">
    <location>
        <begin position="51"/>
        <end position="61"/>
    </location>
</feature>